<dbReference type="InterPro" id="IPR001214">
    <property type="entry name" value="SET_dom"/>
</dbReference>
<dbReference type="EMBL" id="JALJOR010000004">
    <property type="protein sequence ID" value="KAK9817920.1"/>
    <property type="molecule type" value="Genomic_DNA"/>
</dbReference>
<evidence type="ECO:0000313" key="2">
    <source>
        <dbReference type="EMBL" id="KAK9817920.1"/>
    </source>
</evidence>
<sequence length="308" mass="34915">MPWGLFAKQFFPAGSVLGEYLGQVLTQAQFLELPPDRRQYTLEINRNRFLDARKETCASYMRFCNYAPAGHHNHAVFDNRALRGTGNAGRCFVLTTRDIHAGEEIFVDYSPGDHPCLLLATPATTAENLTEQQADELHRAWLRENFEHDGQRLRRTDFETGHLALDTEYCRGEQLCWEHHWDKLRWVVAASVYVRPGQLVSESLHGAIRRVCSLPNLRLLYYDAPVASLPQTLGSGVTSLIVRVCDPPPGVLSLPDLPGIRKLTLDISGRHSVDVQIPLTTAMALKKLQVFGLEWTPRRRRPRRPNLA</sequence>
<dbReference type="AlphaFoldDB" id="A0AAW1Q6Q4"/>
<gene>
    <name evidence="2" type="ORF">WJX72_004312</name>
</gene>
<dbReference type="InterPro" id="IPR046341">
    <property type="entry name" value="SET_dom_sf"/>
</dbReference>
<proteinExistence type="predicted"/>
<dbReference type="PROSITE" id="PS50280">
    <property type="entry name" value="SET"/>
    <property type="match status" value="1"/>
</dbReference>
<dbReference type="Gene3D" id="2.170.270.10">
    <property type="entry name" value="SET domain"/>
    <property type="match status" value="1"/>
</dbReference>
<protein>
    <recommendedName>
        <fullName evidence="1">SET domain-containing protein</fullName>
    </recommendedName>
</protein>
<dbReference type="SUPFAM" id="SSF82199">
    <property type="entry name" value="SET domain"/>
    <property type="match status" value="1"/>
</dbReference>
<evidence type="ECO:0000313" key="3">
    <source>
        <dbReference type="Proteomes" id="UP001489004"/>
    </source>
</evidence>
<dbReference type="Pfam" id="PF00856">
    <property type="entry name" value="SET"/>
    <property type="match status" value="1"/>
</dbReference>
<evidence type="ECO:0000259" key="1">
    <source>
        <dbReference type="PROSITE" id="PS50280"/>
    </source>
</evidence>
<comment type="caution">
    <text evidence="2">The sequence shown here is derived from an EMBL/GenBank/DDBJ whole genome shotgun (WGS) entry which is preliminary data.</text>
</comment>
<name>A0AAW1Q6Q4_9CHLO</name>
<organism evidence="2 3">
    <name type="scientific">[Myrmecia] bisecta</name>
    <dbReference type="NCBI Taxonomy" id="41462"/>
    <lineage>
        <taxon>Eukaryota</taxon>
        <taxon>Viridiplantae</taxon>
        <taxon>Chlorophyta</taxon>
        <taxon>core chlorophytes</taxon>
        <taxon>Trebouxiophyceae</taxon>
        <taxon>Trebouxiales</taxon>
        <taxon>Trebouxiaceae</taxon>
        <taxon>Myrmecia</taxon>
    </lineage>
</organism>
<feature type="domain" description="SET" evidence="1">
    <location>
        <begin position="1"/>
        <end position="110"/>
    </location>
</feature>
<keyword evidence="3" id="KW-1185">Reference proteome</keyword>
<reference evidence="2 3" key="1">
    <citation type="journal article" date="2024" name="Nat. Commun.">
        <title>Phylogenomics reveals the evolutionary origins of lichenization in chlorophyte algae.</title>
        <authorList>
            <person name="Puginier C."/>
            <person name="Libourel C."/>
            <person name="Otte J."/>
            <person name="Skaloud P."/>
            <person name="Haon M."/>
            <person name="Grisel S."/>
            <person name="Petersen M."/>
            <person name="Berrin J.G."/>
            <person name="Delaux P.M."/>
            <person name="Dal Grande F."/>
            <person name="Keller J."/>
        </authorList>
    </citation>
    <scope>NUCLEOTIDE SEQUENCE [LARGE SCALE GENOMIC DNA]</scope>
    <source>
        <strain evidence="2 3">SAG 2043</strain>
    </source>
</reference>
<accession>A0AAW1Q6Q4</accession>
<dbReference type="Proteomes" id="UP001489004">
    <property type="component" value="Unassembled WGS sequence"/>
</dbReference>